<accession>A0A5R8WMP4</accession>
<dbReference type="RefSeq" id="WP_138079095.1">
    <property type="nucleotide sequence ID" value="NZ_VAJM01000008.1"/>
</dbReference>
<sequence length="180" mass="21224">METVIYGYIAEPYYGNRNPEEMRRLNRQCQRFNARVLKSLPVYDEWPPLYRGFFHVFGGFDMPGGYGDYKGRVIPFGGRYKSIEADFLHWLPKFEALLRRLLWEKVRLHVVTEYTFPLTLEWTVPLDEYSTMLEARPLAPPTRWDFSGSLDFFYDAYQNAHRQPFGPRPVMPPPATESGK</sequence>
<proteinExistence type="predicted"/>
<name>A0A5R8WMP4_9BACT</name>
<keyword evidence="2" id="KW-1185">Reference proteome</keyword>
<gene>
    <name evidence="1" type="ORF">FDY95_15560</name>
</gene>
<protein>
    <submittedName>
        <fullName evidence="1">Uncharacterized protein</fullName>
    </submittedName>
</protein>
<dbReference type="EMBL" id="VAJM01000008">
    <property type="protein sequence ID" value="TLM91017.1"/>
    <property type="molecule type" value="Genomic_DNA"/>
</dbReference>
<dbReference type="Proteomes" id="UP000305517">
    <property type="component" value="Unassembled WGS sequence"/>
</dbReference>
<evidence type="ECO:0000313" key="1">
    <source>
        <dbReference type="EMBL" id="TLM91017.1"/>
    </source>
</evidence>
<dbReference type="AlphaFoldDB" id="A0A5R8WMP4"/>
<organism evidence="1 2">
    <name type="scientific">Hymenobacter jeollabukensis</name>
    <dbReference type="NCBI Taxonomy" id="2025313"/>
    <lineage>
        <taxon>Bacteria</taxon>
        <taxon>Pseudomonadati</taxon>
        <taxon>Bacteroidota</taxon>
        <taxon>Cytophagia</taxon>
        <taxon>Cytophagales</taxon>
        <taxon>Hymenobacteraceae</taxon>
        <taxon>Hymenobacter</taxon>
    </lineage>
</organism>
<comment type="caution">
    <text evidence="1">The sequence shown here is derived from an EMBL/GenBank/DDBJ whole genome shotgun (WGS) entry which is preliminary data.</text>
</comment>
<dbReference type="OrthoDB" id="3078422at2"/>
<reference evidence="1 2" key="1">
    <citation type="submission" date="2019-05" db="EMBL/GenBank/DDBJ databases">
        <title>Hymenobacter edaphi sp. nov., isolated from abandoned arsenic-contaminated farmland soil.</title>
        <authorList>
            <person name="Nie L."/>
        </authorList>
    </citation>
    <scope>NUCLEOTIDE SEQUENCE [LARGE SCALE GENOMIC DNA]</scope>
    <source>
        <strain evidence="1 2">1-3-3-8</strain>
    </source>
</reference>
<evidence type="ECO:0000313" key="2">
    <source>
        <dbReference type="Proteomes" id="UP000305517"/>
    </source>
</evidence>